<reference evidence="2" key="1">
    <citation type="journal article" date="2022" name="Mol. Ecol. Resour.">
        <title>The genomes of chicory, endive, great burdock and yacon provide insights into Asteraceae palaeo-polyploidization history and plant inulin production.</title>
        <authorList>
            <person name="Fan W."/>
            <person name="Wang S."/>
            <person name="Wang H."/>
            <person name="Wang A."/>
            <person name="Jiang F."/>
            <person name="Liu H."/>
            <person name="Zhao H."/>
            <person name="Xu D."/>
            <person name="Zhang Y."/>
        </authorList>
    </citation>
    <scope>NUCLEOTIDE SEQUENCE [LARGE SCALE GENOMIC DNA]</scope>
    <source>
        <strain evidence="2">cv. Yunnan</strain>
    </source>
</reference>
<dbReference type="EMBL" id="CM042030">
    <property type="protein sequence ID" value="KAI3787594.1"/>
    <property type="molecule type" value="Genomic_DNA"/>
</dbReference>
<keyword evidence="2" id="KW-1185">Reference proteome</keyword>
<accession>A0ACB9GVW9</accession>
<name>A0ACB9GVW9_9ASTR</name>
<organism evidence="1 2">
    <name type="scientific">Smallanthus sonchifolius</name>
    <dbReference type="NCBI Taxonomy" id="185202"/>
    <lineage>
        <taxon>Eukaryota</taxon>
        <taxon>Viridiplantae</taxon>
        <taxon>Streptophyta</taxon>
        <taxon>Embryophyta</taxon>
        <taxon>Tracheophyta</taxon>
        <taxon>Spermatophyta</taxon>
        <taxon>Magnoliopsida</taxon>
        <taxon>eudicotyledons</taxon>
        <taxon>Gunneridae</taxon>
        <taxon>Pentapetalae</taxon>
        <taxon>asterids</taxon>
        <taxon>campanulids</taxon>
        <taxon>Asterales</taxon>
        <taxon>Asteraceae</taxon>
        <taxon>Asteroideae</taxon>
        <taxon>Heliantheae alliance</taxon>
        <taxon>Millerieae</taxon>
        <taxon>Smallanthus</taxon>
    </lineage>
</organism>
<protein>
    <submittedName>
        <fullName evidence="1">Uncharacterized protein</fullName>
    </submittedName>
</protein>
<evidence type="ECO:0000313" key="2">
    <source>
        <dbReference type="Proteomes" id="UP001056120"/>
    </source>
</evidence>
<comment type="caution">
    <text evidence="1">The sequence shown here is derived from an EMBL/GenBank/DDBJ whole genome shotgun (WGS) entry which is preliminary data.</text>
</comment>
<proteinExistence type="predicted"/>
<dbReference type="Proteomes" id="UP001056120">
    <property type="component" value="Linkage Group LG13"/>
</dbReference>
<reference evidence="1 2" key="2">
    <citation type="journal article" date="2022" name="Mol. Ecol. Resour.">
        <title>The genomes of chicory, endive, great burdock and yacon provide insights into Asteraceae paleo-polyploidization history and plant inulin production.</title>
        <authorList>
            <person name="Fan W."/>
            <person name="Wang S."/>
            <person name="Wang H."/>
            <person name="Wang A."/>
            <person name="Jiang F."/>
            <person name="Liu H."/>
            <person name="Zhao H."/>
            <person name="Xu D."/>
            <person name="Zhang Y."/>
        </authorList>
    </citation>
    <scope>NUCLEOTIDE SEQUENCE [LARGE SCALE GENOMIC DNA]</scope>
    <source>
        <strain evidence="2">cv. Yunnan</strain>
        <tissue evidence="1">Leaves</tissue>
    </source>
</reference>
<sequence length="546" mass="61943">MCSISLTTATTSKASNFRFSIPCYINPKFRKNLPFPHKQQTKVVVFAADNKLGNWDQMELKFDKLIGENPKFTLAKIKDRKSNPEHDKGKRPKESLAKAQNVILWKSTTFDDDDVGTTMSSSLSLKPNLSLHMSKEEDKERFSHMVLVRNHATLQGRPKRLDQPVKEMFGIGGRNTKIANLIPYFATSENSLPGMLLKDSEDTDWKRAQDMIKTTGRGEVELISCSTRGFVVSFGSLIGFLPYRNLATKWKFLAFESWLRSKGLDPATYRKSFGIVVNFDATSVDPEIFEREISPHMELLDLLAIYDQEKLEYLSTFVGQKIKVNVILADVECRKLIFSVKPKEQEESIQGKRNLMAKLKVGNIVTCCIKKISYFGIFVEIEGVPALIHQTEVSWDATSNPTSSFKIGQVVEAKVHQLDFSLERIYLSLKEIMPDPLTESLEAVIGQNAVLDGTFDTDQPENEWAELELLVKGLQRYEGIELVTKGQFFLSPGLTPAFQVCMASMFKNQYKLLARAGNKVQKVMVQTWLDTEEMKHAILLCHNRIE</sequence>
<gene>
    <name evidence="1" type="ORF">L1987_42177</name>
</gene>
<evidence type="ECO:0000313" key="1">
    <source>
        <dbReference type="EMBL" id="KAI3787594.1"/>
    </source>
</evidence>